<dbReference type="Proteomes" id="UP000182034">
    <property type="component" value="Unassembled WGS sequence"/>
</dbReference>
<gene>
    <name evidence="1" type="ORF">SAMN05216324_1094</name>
</gene>
<organism evidence="1 2">
    <name type="scientific">Chryseobacterium limigenitum</name>
    <dbReference type="NCBI Taxonomy" id="1612149"/>
    <lineage>
        <taxon>Bacteria</taxon>
        <taxon>Pseudomonadati</taxon>
        <taxon>Bacteroidota</taxon>
        <taxon>Flavobacteriia</taxon>
        <taxon>Flavobacteriales</taxon>
        <taxon>Weeksellaceae</taxon>
        <taxon>Chryseobacterium group</taxon>
        <taxon>Chryseobacterium</taxon>
    </lineage>
</organism>
<proteinExistence type="predicted"/>
<sequence>MKVPPRNTAQNEAKKQPVFSEKMMGEIRMKLWQFSEIEFLIHKEKNLKIKNKIH</sequence>
<evidence type="ECO:0000313" key="1">
    <source>
        <dbReference type="EMBL" id="SFZ95225.1"/>
    </source>
</evidence>
<dbReference type="STRING" id="1612149.SAMN05216324_1094"/>
<evidence type="ECO:0000313" key="2">
    <source>
        <dbReference type="Proteomes" id="UP000182034"/>
    </source>
</evidence>
<dbReference type="EMBL" id="FPKW01000009">
    <property type="protein sequence ID" value="SFZ95225.1"/>
    <property type="molecule type" value="Genomic_DNA"/>
</dbReference>
<reference evidence="2" key="1">
    <citation type="submission" date="2016-10" db="EMBL/GenBank/DDBJ databases">
        <authorList>
            <person name="Varghese N."/>
            <person name="Submissions S."/>
        </authorList>
    </citation>
    <scope>NUCLEOTIDE SEQUENCE [LARGE SCALE GENOMIC DNA]</scope>
    <source>
        <strain evidence="2">SUR2</strain>
    </source>
</reference>
<keyword evidence="2" id="KW-1185">Reference proteome</keyword>
<name>A0A1K2IS18_9FLAO</name>
<dbReference type="AlphaFoldDB" id="A0A1K2IS18"/>
<accession>A0A1K2IS18</accession>
<protein>
    <submittedName>
        <fullName evidence="1">Uncharacterized protein</fullName>
    </submittedName>
</protein>